<feature type="region of interest" description="Disordered" evidence="4">
    <location>
        <begin position="202"/>
        <end position="221"/>
    </location>
</feature>
<comment type="similarity">
    <text evidence="1">Belongs to the protein disulfide isomerase family.</text>
</comment>
<evidence type="ECO:0000256" key="4">
    <source>
        <dbReference type="SAM" id="MobiDB-lite"/>
    </source>
</evidence>
<feature type="coiled-coil region" evidence="3">
    <location>
        <begin position="158"/>
        <end position="196"/>
    </location>
</feature>
<feature type="domain" description="Thioredoxin" evidence="6">
    <location>
        <begin position="9"/>
        <end position="125"/>
    </location>
</feature>
<dbReference type="InterPro" id="IPR051063">
    <property type="entry name" value="PDI"/>
</dbReference>
<dbReference type="AlphaFoldDB" id="A0A0M0JMN2"/>
<evidence type="ECO:0000313" key="8">
    <source>
        <dbReference type="Proteomes" id="UP000037460"/>
    </source>
</evidence>
<dbReference type="Pfam" id="PF00085">
    <property type="entry name" value="Thioredoxin"/>
    <property type="match status" value="1"/>
</dbReference>
<protein>
    <recommendedName>
        <fullName evidence="6">Thioredoxin domain-containing protein</fullName>
    </recommendedName>
</protein>
<keyword evidence="8" id="KW-1185">Reference proteome</keyword>
<dbReference type="PANTHER" id="PTHR45672">
    <property type="entry name" value="PROTEIN DISULFIDE-ISOMERASE C17H9.14C-RELATED"/>
    <property type="match status" value="1"/>
</dbReference>
<comment type="caution">
    <text evidence="7">The sequence shown here is derived from an EMBL/GenBank/DDBJ whole genome shotgun (WGS) entry which is preliminary data.</text>
</comment>
<reference evidence="8" key="1">
    <citation type="journal article" date="2015" name="PLoS Genet.">
        <title>Genome Sequence and Transcriptome Analyses of Chrysochromulina tobin: Metabolic Tools for Enhanced Algal Fitness in the Prominent Order Prymnesiales (Haptophyceae).</title>
        <authorList>
            <person name="Hovde B.T."/>
            <person name="Deodato C.R."/>
            <person name="Hunsperger H.M."/>
            <person name="Ryken S.A."/>
            <person name="Yost W."/>
            <person name="Jha R.K."/>
            <person name="Patterson J."/>
            <person name="Monnat R.J. Jr."/>
            <person name="Barlow S.B."/>
            <person name="Starkenburg S.R."/>
            <person name="Cattolico R.A."/>
        </authorList>
    </citation>
    <scope>NUCLEOTIDE SEQUENCE</scope>
    <source>
        <strain evidence="8">CCMP291</strain>
    </source>
</reference>
<dbReference type="Gene3D" id="3.40.30.10">
    <property type="entry name" value="Glutaredoxin"/>
    <property type="match status" value="1"/>
</dbReference>
<evidence type="ECO:0000256" key="2">
    <source>
        <dbReference type="ARBA" id="ARBA00022729"/>
    </source>
</evidence>
<dbReference type="PANTHER" id="PTHR45672:SF3">
    <property type="entry name" value="THIOREDOXIN DOMAIN-CONTAINING PROTEIN 5"/>
    <property type="match status" value="1"/>
</dbReference>
<dbReference type="PRINTS" id="PR00421">
    <property type="entry name" value="THIOREDOXIN"/>
</dbReference>
<dbReference type="PROSITE" id="PS51352">
    <property type="entry name" value="THIOREDOXIN_2"/>
    <property type="match status" value="1"/>
</dbReference>
<keyword evidence="2 5" id="KW-0732">Signal</keyword>
<sequence>MLARICLVASVATASATLELTPENWQAEVTDSGKSAFIKFFAPWCGHCKKMKPDWDALATEFQGSDNVLIADVDCTAGGKPLCDTKGVQGFPTIKSFTPGDDEGEDYKGSRDLAALKKFASELGPGCTVDTIENCTSEQKAKLDGYIAMDATARADKIAALSTRLKAAETAHDELLKSLQAQFKESQDALEKLKEETAPEVKMLKAASPGPKKMKAAKDEV</sequence>
<dbReference type="InterPro" id="IPR013766">
    <property type="entry name" value="Thioredoxin_domain"/>
</dbReference>
<feature type="chain" id="PRO_5005601902" description="Thioredoxin domain-containing protein" evidence="5">
    <location>
        <begin position="17"/>
        <end position="221"/>
    </location>
</feature>
<organism evidence="7 8">
    <name type="scientific">Chrysochromulina tobinii</name>
    <dbReference type="NCBI Taxonomy" id="1460289"/>
    <lineage>
        <taxon>Eukaryota</taxon>
        <taxon>Haptista</taxon>
        <taxon>Haptophyta</taxon>
        <taxon>Prymnesiophyceae</taxon>
        <taxon>Prymnesiales</taxon>
        <taxon>Chrysochromulinaceae</taxon>
        <taxon>Chrysochromulina</taxon>
    </lineage>
</organism>
<keyword evidence="3" id="KW-0175">Coiled coil</keyword>
<evidence type="ECO:0000256" key="3">
    <source>
        <dbReference type="SAM" id="Coils"/>
    </source>
</evidence>
<evidence type="ECO:0000256" key="5">
    <source>
        <dbReference type="SAM" id="SignalP"/>
    </source>
</evidence>
<dbReference type="SUPFAM" id="SSF52833">
    <property type="entry name" value="Thioredoxin-like"/>
    <property type="match status" value="1"/>
</dbReference>
<dbReference type="InterPro" id="IPR017937">
    <property type="entry name" value="Thioredoxin_CS"/>
</dbReference>
<dbReference type="GO" id="GO:0006457">
    <property type="term" value="P:protein folding"/>
    <property type="evidence" value="ECO:0007669"/>
    <property type="project" value="TreeGrafter"/>
</dbReference>
<dbReference type="Proteomes" id="UP000037460">
    <property type="component" value="Unassembled WGS sequence"/>
</dbReference>
<dbReference type="GO" id="GO:0005783">
    <property type="term" value="C:endoplasmic reticulum"/>
    <property type="evidence" value="ECO:0007669"/>
    <property type="project" value="TreeGrafter"/>
</dbReference>
<feature type="signal peptide" evidence="5">
    <location>
        <begin position="1"/>
        <end position="16"/>
    </location>
</feature>
<evidence type="ECO:0000256" key="1">
    <source>
        <dbReference type="ARBA" id="ARBA00006347"/>
    </source>
</evidence>
<gene>
    <name evidence="7" type="ORF">Ctob_000790</name>
</gene>
<dbReference type="GO" id="GO:0003756">
    <property type="term" value="F:protein disulfide isomerase activity"/>
    <property type="evidence" value="ECO:0007669"/>
    <property type="project" value="TreeGrafter"/>
</dbReference>
<proteinExistence type="inferred from homology"/>
<evidence type="ECO:0000313" key="7">
    <source>
        <dbReference type="EMBL" id="KOO27493.1"/>
    </source>
</evidence>
<dbReference type="InterPro" id="IPR036249">
    <property type="entry name" value="Thioredoxin-like_sf"/>
</dbReference>
<accession>A0A0M0JMN2</accession>
<evidence type="ECO:0000259" key="6">
    <source>
        <dbReference type="PROSITE" id="PS51352"/>
    </source>
</evidence>
<dbReference type="EMBL" id="JWZX01002709">
    <property type="protein sequence ID" value="KOO27493.1"/>
    <property type="molecule type" value="Genomic_DNA"/>
</dbReference>
<dbReference type="PROSITE" id="PS00194">
    <property type="entry name" value="THIOREDOXIN_1"/>
    <property type="match status" value="1"/>
</dbReference>
<dbReference type="OrthoDB" id="72053at2759"/>
<name>A0A0M0JMN2_9EUKA</name>